<dbReference type="KEGG" id="kst:KSMBR1_3540"/>
<evidence type="ECO:0000313" key="1">
    <source>
        <dbReference type="EMBL" id="SOH06013.1"/>
    </source>
</evidence>
<protein>
    <submittedName>
        <fullName evidence="1">Uncharacterized protein</fullName>
    </submittedName>
</protein>
<dbReference type="OrthoDB" id="6118580at2"/>
<organism evidence="1 2">
    <name type="scientific">Kuenenia stuttgartiensis</name>
    <dbReference type="NCBI Taxonomy" id="174633"/>
    <lineage>
        <taxon>Bacteria</taxon>
        <taxon>Pseudomonadati</taxon>
        <taxon>Planctomycetota</taxon>
        <taxon>Candidatus Brocadiia</taxon>
        <taxon>Candidatus Brocadiales</taxon>
        <taxon>Candidatus Brocadiaceae</taxon>
        <taxon>Candidatus Kuenenia</taxon>
    </lineage>
</organism>
<keyword evidence="2" id="KW-1185">Reference proteome</keyword>
<proteinExistence type="predicted"/>
<evidence type="ECO:0000313" key="2">
    <source>
        <dbReference type="Proteomes" id="UP000221734"/>
    </source>
</evidence>
<dbReference type="RefSeq" id="WP_157820713.1">
    <property type="nucleotide sequence ID" value="NZ_LT934425.1"/>
</dbReference>
<accession>A0A2C9CKD0</accession>
<dbReference type="Proteomes" id="UP000221734">
    <property type="component" value="Chromosome Kuenenia_stuttgartiensis_MBR1"/>
</dbReference>
<gene>
    <name evidence="1" type="ORF">KSMBR1_3540</name>
</gene>
<dbReference type="AlphaFoldDB" id="A0A2C9CKD0"/>
<name>A0A2C9CKD0_KUEST</name>
<sequence length="49" mass="5767">MITKQDYILYLLILLVLFEGCAKRYPLGTKEEQWQALSPQQQAEHTTKQ</sequence>
<reference evidence="2" key="1">
    <citation type="submission" date="2017-10" db="EMBL/GenBank/DDBJ databases">
        <authorList>
            <person name="Frank J."/>
        </authorList>
    </citation>
    <scope>NUCLEOTIDE SEQUENCE [LARGE SCALE GENOMIC DNA]</scope>
</reference>
<dbReference type="EMBL" id="LT934425">
    <property type="protein sequence ID" value="SOH06013.1"/>
    <property type="molecule type" value="Genomic_DNA"/>
</dbReference>